<dbReference type="Pfam" id="PF07690">
    <property type="entry name" value="MFS_1"/>
    <property type="match status" value="2"/>
</dbReference>
<feature type="transmembrane region" description="Helical" evidence="7">
    <location>
        <begin position="150"/>
        <end position="169"/>
    </location>
</feature>
<keyword evidence="10" id="KW-1185">Reference proteome</keyword>
<feature type="transmembrane region" description="Helical" evidence="7">
    <location>
        <begin position="93"/>
        <end position="110"/>
    </location>
</feature>
<feature type="region of interest" description="Disordered" evidence="6">
    <location>
        <begin position="281"/>
        <end position="320"/>
    </location>
</feature>
<evidence type="ECO:0000256" key="5">
    <source>
        <dbReference type="ARBA" id="ARBA00023136"/>
    </source>
</evidence>
<gene>
    <name evidence="9" type="ordered locus">CAALFM_C101750WA</name>
    <name evidence="8" type="ordered locus">orf19.12025</name>
</gene>
<keyword evidence="2" id="KW-0813">Transport</keyword>
<name>A0A1D8PCJ5_CANAL</name>
<dbReference type="GO" id="GO:0016020">
    <property type="term" value="C:membrane"/>
    <property type="evidence" value="ECO:0007669"/>
    <property type="project" value="UniProtKB-SubCell"/>
</dbReference>
<feature type="transmembrane region" description="Helical" evidence="7">
    <location>
        <begin position="227"/>
        <end position="249"/>
    </location>
</feature>
<feature type="transmembrane region" description="Helical" evidence="7">
    <location>
        <begin position="529"/>
        <end position="550"/>
    </location>
</feature>
<dbReference type="InterPro" id="IPR001958">
    <property type="entry name" value="Tet-R_TetA/multi-R_MdtG-like"/>
</dbReference>
<reference evidence="9 10" key="3">
    <citation type="journal article" date="2013" name="Genome Biol.">
        <title>Assembly of a phased diploid Candida albicans genome facilitates allele-specific measurements and provides a simple model for repeat and indel structure.</title>
        <authorList>
            <person name="Muzzey D."/>
            <person name="Schwartz K."/>
            <person name="Weissman J.S."/>
            <person name="Sherlock G."/>
        </authorList>
    </citation>
    <scope>NUCLEOTIDE SEQUENCE [LARGE SCALE GENOMIC DNA]</scope>
    <source>
        <strain evidence="10">SC5314 / ATCC MYA-2876</strain>
    </source>
</reference>
<dbReference type="GeneID" id="3645413"/>
<dbReference type="eggNOG" id="KOG2615">
    <property type="taxonomic scope" value="Eukaryota"/>
</dbReference>
<organism evidence="9 10">
    <name type="scientific">Candida albicans (strain SC5314 / ATCC MYA-2876)</name>
    <name type="common">Yeast</name>
    <dbReference type="NCBI Taxonomy" id="237561"/>
    <lineage>
        <taxon>Eukaryota</taxon>
        <taxon>Fungi</taxon>
        <taxon>Dikarya</taxon>
        <taxon>Ascomycota</taxon>
        <taxon>Saccharomycotina</taxon>
        <taxon>Pichiomycetes</taxon>
        <taxon>Debaryomycetaceae</taxon>
        <taxon>Candida/Lodderomyces clade</taxon>
        <taxon>Candida</taxon>
    </lineage>
</organism>
<dbReference type="CDD" id="cd17330">
    <property type="entry name" value="MFS_SLC46_TetA_like"/>
    <property type="match status" value="1"/>
</dbReference>
<evidence type="ECO:0000256" key="7">
    <source>
        <dbReference type="SAM" id="Phobius"/>
    </source>
</evidence>
<dbReference type="InParanoid" id="A0A1D8PCJ5"/>
<evidence type="ECO:0008006" key="11">
    <source>
        <dbReference type="Google" id="ProtNLM"/>
    </source>
</evidence>
<keyword evidence="4 7" id="KW-1133">Transmembrane helix</keyword>
<feature type="compositionally biased region" description="Low complexity" evidence="6">
    <location>
        <begin position="298"/>
        <end position="312"/>
    </location>
</feature>
<dbReference type="AlphaFoldDB" id="A0A1D8PCJ5"/>
<evidence type="ECO:0000256" key="1">
    <source>
        <dbReference type="ARBA" id="ARBA00004141"/>
    </source>
</evidence>
<keyword evidence="5 7" id="KW-0472">Membrane</keyword>
<proteinExistence type="predicted"/>
<dbReference type="PANTHER" id="PTHR23504">
    <property type="entry name" value="MAJOR FACILITATOR SUPERFAMILY DOMAIN-CONTAINING PROTEIN 10"/>
    <property type="match status" value="1"/>
</dbReference>
<reference evidence="9 10" key="1">
    <citation type="journal article" date="2004" name="Proc. Natl. Acad. Sci. U.S.A.">
        <title>The diploid genome sequence of Candida albicans.</title>
        <authorList>
            <person name="Jones T."/>
            <person name="Federspiel N.A."/>
            <person name="Chibana H."/>
            <person name="Dungan J."/>
            <person name="Kalman S."/>
            <person name="Magee B.B."/>
            <person name="Newport G."/>
            <person name="Thorstenson Y.R."/>
            <person name="Agabian N."/>
            <person name="Magee P.T."/>
            <person name="Davis R.W."/>
            <person name="Scherer S."/>
        </authorList>
    </citation>
    <scope>NUCLEOTIDE SEQUENCE [LARGE SCALE GENOMIC DNA]</scope>
    <source>
        <strain evidence="10">SC5314 / ATCC MYA-2876</strain>
    </source>
</reference>
<dbReference type="SUPFAM" id="SSF103473">
    <property type="entry name" value="MFS general substrate transporter"/>
    <property type="match status" value="1"/>
</dbReference>
<reference evidence="9 10" key="2">
    <citation type="journal article" date="2007" name="Genome Biol.">
        <title>Assembly of the Candida albicans genome into sixteen supercontigs aligned on the eight chromosomes.</title>
        <authorList>
            <person name="van het Hoog M."/>
            <person name="Rast T.J."/>
            <person name="Martchenko M."/>
            <person name="Grindle S."/>
            <person name="Dignard D."/>
            <person name="Hogues H."/>
            <person name="Cuomo C."/>
            <person name="Berriman M."/>
            <person name="Scherer S."/>
            <person name="Magee B.B."/>
            <person name="Whiteway M."/>
            <person name="Chibana H."/>
            <person name="Nantel A."/>
            <person name="Magee P.T."/>
        </authorList>
    </citation>
    <scope>GENOME REANNOTATION</scope>
    <source>
        <strain evidence="10">SC5314 / ATCC MYA-2876</strain>
    </source>
</reference>
<dbReference type="Gene3D" id="1.20.1250.20">
    <property type="entry name" value="MFS general substrate transporter like domains"/>
    <property type="match status" value="2"/>
</dbReference>
<evidence type="ECO:0000313" key="8">
    <source>
        <dbReference type="CGD" id="CAL0000179216"/>
    </source>
</evidence>
<dbReference type="OrthoDB" id="10262656at2759"/>
<evidence type="ECO:0000256" key="6">
    <source>
        <dbReference type="SAM" id="MobiDB-lite"/>
    </source>
</evidence>
<feature type="transmembrane region" description="Helical" evidence="7">
    <location>
        <begin position="62"/>
        <end position="81"/>
    </location>
</feature>
<dbReference type="RefSeq" id="XP_712975.2">
    <property type="nucleotide sequence ID" value="XM_707882.2"/>
</dbReference>
<accession>A0A1D8PCJ5</accession>
<dbReference type="Proteomes" id="UP000000559">
    <property type="component" value="Chromosome 1"/>
</dbReference>
<dbReference type="EMBL" id="CP017623">
    <property type="protein sequence ID" value="AOW25862.1"/>
    <property type="molecule type" value="Genomic_DNA"/>
</dbReference>
<keyword evidence="3 7" id="KW-0812">Transmembrane</keyword>
<dbReference type="GO" id="GO:0022857">
    <property type="term" value="F:transmembrane transporter activity"/>
    <property type="evidence" value="ECO:0007669"/>
    <property type="project" value="InterPro"/>
</dbReference>
<evidence type="ECO:0000313" key="10">
    <source>
        <dbReference type="Proteomes" id="UP000000559"/>
    </source>
</evidence>
<evidence type="ECO:0000256" key="3">
    <source>
        <dbReference type="ARBA" id="ARBA00022692"/>
    </source>
</evidence>
<dbReference type="CGD" id="CAL0000179216">
    <property type="gene designation" value="orf19.12025"/>
</dbReference>
<dbReference type="VEuPathDB" id="FungiDB:C1_01750W_A"/>
<dbReference type="InterPro" id="IPR011701">
    <property type="entry name" value="MFS"/>
</dbReference>
<sequence length="633" mass="71432">MTKKMAKISFREQMKGFPLWQMFVISCIRFSEPIAFTSLFPYVYFMIRDFNIAPHSTDIAKYSGYLSASFAFCQFFCCVQWGKASDKYGRKKILLMGLLGTAVSMIIFGFSPNFWVAVFARSLMGCLNGNIAVLRTAIGEIATHKNHQSIAFSTLPLLWNFGAVIGPIIGGSKYFTRPKQRNDIDNYQSGELSRLGKIFMLMAQDPQSPSSNDSDNLYNRFMNKYPYALSNIVIAGILMFSFIMGFLFLEETHSRTKNKRDIGLEIGDFILNKLGYETPTRPWQRTKRSRIEPNVEQSQLTQDSSDTISSLSSDDDNSNPEIERLIVAPQPLYNSVDDDNEDVHENDRESIDDEDNKYVGPVPRRYSDALVRRYSSAQLGPVLSHTISNTSVISTNVEQKFTRDIFTPSVVSAMTVNFFLSFHTVVYSEFLPVMLAGELKPDKSKLPFKLVGGFGYDSDTIGNLLSFTGLIGTLSVMFVFPFLDRHYRPITSLRASQIIFPILYPVLPYLVFTHHVYNSANPPWLTKTLLYVLCCILTASNAVGFPNIIVLIHRSSPEQHRAFINGTSLSLNSLARFLGPMLWGYVMTISEVLEIGELSWILLGGLSLICCTYAFIMKDNEDDEDDLIAEDNV</sequence>
<dbReference type="PROSITE" id="PS51257">
    <property type="entry name" value="PROKAR_LIPOPROTEIN"/>
    <property type="match status" value="1"/>
</dbReference>
<dbReference type="KEGG" id="cal:CAALFM_C101750WA"/>
<dbReference type="FunCoup" id="A0A1D8PCJ5">
    <property type="interactions" value="73"/>
</dbReference>
<protein>
    <recommendedName>
        <fullName evidence="11">Major facilitator superfamily (MFS) profile domain-containing protein</fullName>
    </recommendedName>
</protein>
<dbReference type="PRINTS" id="PR01035">
    <property type="entry name" value="TCRTETA"/>
</dbReference>
<evidence type="ECO:0000313" key="9">
    <source>
        <dbReference type="EMBL" id="AOW25862.1"/>
    </source>
</evidence>
<feature type="transmembrane region" description="Helical" evidence="7">
    <location>
        <begin position="116"/>
        <end position="138"/>
    </location>
</feature>
<evidence type="ECO:0000256" key="4">
    <source>
        <dbReference type="ARBA" id="ARBA00022989"/>
    </source>
</evidence>
<dbReference type="PANTHER" id="PTHR23504:SF15">
    <property type="entry name" value="MAJOR FACILITATOR SUPERFAMILY (MFS) PROFILE DOMAIN-CONTAINING PROTEIN"/>
    <property type="match status" value="1"/>
</dbReference>
<feature type="transmembrane region" description="Helical" evidence="7">
    <location>
        <begin position="405"/>
        <end position="426"/>
    </location>
</feature>
<feature type="region of interest" description="Disordered" evidence="6">
    <location>
        <begin position="333"/>
        <end position="359"/>
    </location>
</feature>
<feature type="transmembrane region" description="Helical" evidence="7">
    <location>
        <begin position="464"/>
        <end position="483"/>
    </location>
</feature>
<feature type="transmembrane region" description="Helical" evidence="7">
    <location>
        <begin position="495"/>
        <end position="517"/>
    </location>
</feature>
<feature type="transmembrane region" description="Helical" evidence="7">
    <location>
        <begin position="20"/>
        <end position="42"/>
    </location>
</feature>
<dbReference type="InterPro" id="IPR036259">
    <property type="entry name" value="MFS_trans_sf"/>
</dbReference>
<comment type="subcellular location">
    <subcellularLocation>
        <location evidence="1">Membrane</location>
        <topology evidence="1">Multi-pass membrane protein</topology>
    </subcellularLocation>
</comment>
<feature type="transmembrane region" description="Helical" evidence="7">
    <location>
        <begin position="598"/>
        <end position="616"/>
    </location>
</feature>
<evidence type="ECO:0000256" key="2">
    <source>
        <dbReference type="ARBA" id="ARBA00022448"/>
    </source>
</evidence>